<reference evidence="7" key="2">
    <citation type="submission" date="2021-08" db="EMBL/GenBank/DDBJ databases">
        <authorList>
            <person name="Tani A."/>
            <person name="Ola A."/>
            <person name="Ogura Y."/>
            <person name="Katsura K."/>
            <person name="Hayashi T."/>
        </authorList>
    </citation>
    <scope>NUCLEOTIDE SEQUENCE</scope>
    <source>
        <strain evidence="7">NBRC 15689</strain>
    </source>
</reference>
<feature type="region of interest" description="Disordered" evidence="5">
    <location>
        <begin position="1"/>
        <end position="22"/>
    </location>
</feature>
<dbReference type="InterPro" id="IPR006311">
    <property type="entry name" value="TAT_signal"/>
</dbReference>
<dbReference type="InterPro" id="IPR011013">
    <property type="entry name" value="Gal_mutarotase_sf_dom"/>
</dbReference>
<dbReference type="InterPro" id="IPR014718">
    <property type="entry name" value="GH-type_carb-bd"/>
</dbReference>
<evidence type="ECO:0000256" key="4">
    <source>
        <dbReference type="ARBA" id="ARBA00022764"/>
    </source>
</evidence>
<dbReference type="InterPro" id="IPR013783">
    <property type="entry name" value="Ig-like_fold"/>
</dbReference>
<evidence type="ECO:0000256" key="5">
    <source>
        <dbReference type="SAM" id="MobiDB-lite"/>
    </source>
</evidence>
<dbReference type="PROSITE" id="PS51318">
    <property type="entry name" value="TAT"/>
    <property type="match status" value="1"/>
</dbReference>
<dbReference type="Gene3D" id="2.70.98.10">
    <property type="match status" value="1"/>
</dbReference>
<feature type="compositionally biased region" description="Basic and acidic residues" evidence="5">
    <location>
        <begin position="1"/>
        <end position="11"/>
    </location>
</feature>
<dbReference type="InterPro" id="IPR007444">
    <property type="entry name" value="Glucan_biosyn_MdoG_C"/>
</dbReference>
<dbReference type="Pfam" id="PF04349">
    <property type="entry name" value="MdoG"/>
    <property type="match status" value="1"/>
</dbReference>
<gene>
    <name evidence="7" type="primary">mdoG_3</name>
    <name evidence="7" type="ORF">LKMONMHP_2314</name>
</gene>
<evidence type="ECO:0000259" key="6">
    <source>
        <dbReference type="Pfam" id="PF04349"/>
    </source>
</evidence>
<dbReference type="Proteomes" id="UP001055156">
    <property type="component" value="Unassembled WGS sequence"/>
</dbReference>
<dbReference type="InterPro" id="IPR014756">
    <property type="entry name" value="Ig_E-set"/>
</dbReference>
<organism evidence="7 8">
    <name type="scientific">Methylobacterium organophilum</name>
    <dbReference type="NCBI Taxonomy" id="410"/>
    <lineage>
        <taxon>Bacteria</taxon>
        <taxon>Pseudomonadati</taxon>
        <taxon>Pseudomonadota</taxon>
        <taxon>Alphaproteobacteria</taxon>
        <taxon>Hyphomicrobiales</taxon>
        <taxon>Methylobacteriaceae</taxon>
        <taxon>Methylobacterium</taxon>
    </lineage>
</organism>
<dbReference type="SUPFAM" id="SSF74650">
    <property type="entry name" value="Galactose mutarotase-like"/>
    <property type="match status" value="1"/>
</dbReference>
<protein>
    <submittedName>
        <fullName evidence="7">Glucans biosynthesis protein G</fullName>
    </submittedName>
</protein>
<feature type="domain" description="Glucan biosynthesis periplasmic MdoG C-terminal" evidence="6">
    <location>
        <begin position="60"/>
        <end position="538"/>
    </location>
</feature>
<evidence type="ECO:0000256" key="2">
    <source>
        <dbReference type="ARBA" id="ARBA00005001"/>
    </source>
</evidence>
<evidence type="ECO:0000313" key="7">
    <source>
        <dbReference type="EMBL" id="GJE27455.1"/>
    </source>
</evidence>
<comment type="similarity">
    <text evidence="3">Belongs to the OpgD/OpgG family.</text>
</comment>
<dbReference type="EMBL" id="BPQV01000006">
    <property type="protein sequence ID" value="GJE27455.1"/>
    <property type="molecule type" value="Genomic_DNA"/>
</dbReference>
<keyword evidence="4" id="KW-0574">Periplasm</keyword>
<comment type="pathway">
    <text evidence="2">Glycan metabolism; osmoregulated periplasmic glucan (OPG) biosynthesis.</text>
</comment>
<proteinExistence type="inferred from homology"/>
<evidence type="ECO:0000256" key="1">
    <source>
        <dbReference type="ARBA" id="ARBA00004418"/>
    </source>
</evidence>
<dbReference type="PIRSF" id="PIRSF006281">
    <property type="entry name" value="MdoG"/>
    <property type="match status" value="1"/>
</dbReference>
<dbReference type="PANTHER" id="PTHR30504:SF2">
    <property type="entry name" value="GLUCANS BIOSYNTHESIS PROTEIN G"/>
    <property type="match status" value="1"/>
</dbReference>
<accession>A0ABQ4T996</accession>
<dbReference type="SUPFAM" id="SSF81296">
    <property type="entry name" value="E set domains"/>
    <property type="match status" value="1"/>
</dbReference>
<dbReference type="Gene3D" id="2.60.40.10">
    <property type="entry name" value="Immunoglobulins"/>
    <property type="match status" value="1"/>
</dbReference>
<dbReference type="RefSeq" id="WP_238311316.1">
    <property type="nucleotide sequence ID" value="NZ_BPQV01000006.1"/>
</dbReference>
<comment type="caution">
    <text evidence="7">The sequence shown here is derived from an EMBL/GenBank/DDBJ whole genome shotgun (WGS) entry which is preliminary data.</text>
</comment>
<keyword evidence="8" id="KW-1185">Reference proteome</keyword>
<reference evidence="7" key="1">
    <citation type="journal article" date="2021" name="Front. Microbiol.">
        <title>Comprehensive Comparative Genomics and Phenotyping of Methylobacterium Species.</title>
        <authorList>
            <person name="Alessa O."/>
            <person name="Ogura Y."/>
            <person name="Fujitani Y."/>
            <person name="Takami H."/>
            <person name="Hayashi T."/>
            <person name="Sahin N."/>
            <person name="Tani A."/>
        </authorList>
    </citation>
    <scope>NUCLEOTIDE SEQUENCE</scope>
    <source>
        <strain evidence="7">NBRC 15689</strain>
    </source>
</reference>
<name>A0ABQ4T996_METOR</name>
<evidence type="ECO:0000313" key="8">
    <source>
        <dbReference type="Proteomes" id="UP001055156"/>
    </source>
</evidence>
<dbReference type="InterPro" id="IPR014438">
    <property type="entry name" value="Glucan_biosyn_MdoG/MdoD"/>
</dbReference>
<dbReference type="PANTHER" id="PTHR30504">
    <property type="entry name" value="GLUCANS BIOSYNTHESIS PROTEIN"/>
    <property type="match status" value="1"/>
</dbReference>
<sequence>MTLPLDRRQDAPHPAPRPSSGAFRRRDLLAGAAVAAGAALLPGAAAEAEGFALPAAGTPFTDTTLRDLARTLAGQAFAKPNADDLPEGLKTLSREQYAGIRAAPNTAIWHDAELGFALEPLHRGFVYTDKVALYLIEDGTLRPVAYTRERFEAAGVTLPEPGKQDPGFSGFKVKARFGTAELSDFAVFQGASFFRLLARGQGFGINARALALRPADSRGEEFPRWRAFFIEKPVVGGPLIVHALIDSESAAGALRLTLRPGEASLADIEGTIVTRAEIDHLGLAGMQASYLFGPHDSRGTDDARAGAYAAGGLQIRNGGGEAIWRPVHNPQSLQISSFLDSEPKGFGLMQRARDYAAFQDDVQHWEWRPSLWIEPLGASGVDGLWGEGAVTLLEIPSDSELNENILAYWRPKAKVPAKREASFSYRQTWCWRLADPLPVAAVTGTRSGRGSTEARRLFLVDFSGDALFSGPGGQMPDLETVLLASPGKIVRQTLYPYPERRTVRVAFEMEPSGAPACELRLALKTAGRQITETWLYRWTP</sequence>
<evidence type="ECO:0000256" key="3">
    <source>
        <dbReference type="ARBA" id="ARBA00009284"/>
    </source>
</evidence>
<comment type="subcellular location">
    <subcellularLocation>
        <location evidence="1">Periplasm</location>
    </subcellularLocation>
</comment>